<feature type="compositionally biased region" description="Polar residues" evidence="1">
    <location>
        <begin position="342"/>
        <end position="352"/>
    </location>
</feature>
<feature type="region of interest" description="Disordered" evidence="1">
    <location>
        <begin position="317"/>
        <end position="352"/>
    </location>
</feature>
<proteinExistence type="predicted"/>
<dbReference type="Proteomes" id="UP000011086">
    <property type="component" value="Unassembled WGS sequence"/>
</dbReference>
<feature type="compositionally biased region" description="Polar residues" evidence="1">
    <location>
        <begin position="190"/>
        <end position="202"/>
    </location>
</feature>
<dbReference type="EMBL" id="JH794030">
    <property type="protein sequence ID" value="ELQ37055.1"/>
    <property type="molecule type" value="Genomic_DNA"/>
</dbReference>
<feature type="compositionally biased region" description="Pro residues" evidence="1">
    <location>
        <begin position="65"/>
        <end position="89"/>
    </location>
</feature>
<name>A0AA97NV98_PYRO3</name>
<feature type="region of interest" description="Disordered" evidence="1">
    <location>
        <begin position="424"/>
        <end position="505"/>
    </location>
</feature>
<dbReference type="AlphaFoldDB" id="A0AA97NV98"/>
<accession>A0AA97NV98</accession>
<feature type="region of interest" description="Disordered" evidence="1">
    <location>
        <begin position="368"/>
        <end position="402"/>
    </location>
</feature>
<feature type="compositionally biased region" description="Pro residues" evidence="1">
    <location>
        <begin position="125"/>
        <end position="142"/>
    </location>
</feature>
<keyword evidence="2" id="KW-1133">Transmembrane helix</keyword>
<evidence type="ECO:0000313" key="3">
    <source>
        <dbReference type="EMBL" id="ELQ37055.1"/>
    </source>
</evidence>
<feature type="region of interest" description="Disordered" evidence="1">
    <location>
        <begin position="532"/>
        <end position="567"/>
    </location>
</feature>
<protein>
    <submittedName>
        <fullName evidence="3">Uncharacterized protein</fullName>
    </submittedName>
</protein>
<keyword evidence="2" id="KW-0472">Membrane</keyword>
<feature type="region of interest" description="Disordered" evidence="1">
    <location>
        <begin position="62"/>
        <end position="246"/>
    </location>
</feature>
<evidence type="ECO:0000256" key="2">
    <source>
        <dbReference type="SAM" id="Phobius"/>
    </source>
</evidence>
<feature type="compositionally biased region" description="Basic and acidic residues" evidence="1">
    <location>
        <begin position="317"/>
        <end position="330"/>
    </location>
</feature>
<keyword evidence="2" id="KW-0812">Transmembrane</keyword>
<sequence length="584" mass="61521">MALLGSRFVPFLDNHFEPASARMAKGSKLLSVRQGPDLSECYTKAPSANPNYWWCYAEPFAKGPGPGPGPGPGSGPRPGPGPGPGPEAGPPGQQGPGRGSGERPGFPRPPGGGGPPSGGLRQPGRPQPPGGNSPPPDPPNSPPNSSSSSTIIESKPTLSPEPSLKPTVELTTSTRLSRTATPTTSPRSPNQPNTTHAPSPTGNLPLIPSLASTKPPMIVPTSAQSTPVGAPDLAPSATNSTPSSTSSPIAAAAATNQRAVTITVASIISAAGVLFIIAGFLLYRRYKQRRPPFFHRGITPIDDEEIESWKISREIRDEEKSGGAFEKETGLEASGANGNGTQGHTRGAESTSSLKKVPSAVIVYQSTPAQQSQPFASGAGRQSEEFSPRSIHSPLRISKYGAYGSGGRVSIDRDYPQTPIQARAPNAREGLTDESVPGDVPYLPQTRRHPSRISKLPGPLSSSSRSMHNRSRSSRSSLCSFGERYSHDQPSPYGGGHTSSEQDLSPRWARASSDLPRGGALQQTQSLQHKLRHSKSSTGHHAHARGHNRVYSNSETPPRVSFSDDFLNSPRPLLLREDIGRAIG</sequence>
<feature type="compositionally biased region" description="Low complexity" evidence="1">
    <location>
        <begin position="170"/>
        <end position="188"/>
    </location>
</feature>
<feature type="compositionally biased region" description="Low complexity" evidence="1">
    <location>
        <begin position="234"/>
        <end position="246"/>
    </location>
</feature>
<feature type="transmembrane region" description="Helical" evidence="2">
    <location>
        <begin position="259"/>
        <end position="283"/>
    </location>
</feature>
<gene>
    <name evidence="3" type="ORF">OOU_Y34scaffold00619g28</name>
</gene>
<evidence type="ECO:0000256" key="1">
    <source>
        <dbReference type="SAM" id="MobiDB-lite"/>
    </source>
</evidence>
<feature type="compositionally biased region" description="Basic residues" evidence="1">
    <location>
        <begin position="532"/>
        <end position="548"/>
    </location>
</feature>
<organism evidence="3">
    <name type="scientific">Pyricularia oryzae (strain Y34)</name>
    <name type="common">Rice blast fungus</name>
    <name type="synonym">Magnaporthe oryzae</name>
    <dbReference type="NCBI Taxonomy" id="1143189"/>
    <lineage>
        <taxon>Eukaryota</taxon>
        <taxon>Fungi</taxon>
        <taxon>Dikarya</taxon>
        <taxon>Ascomycota</taxon>
        <taxon>Pezizomycotina</taxon>
        <taxon>Sordariomycetes</taxon>
        <taxon>Sordariomycetidae</taxon>
        <taxon>Magnaporthales</taxon>
        <taxon>Pyriculariaceae</taxon>
        <taxon>Pyricularia</taxon>
    </lineage>
</organism>
<reference evidence="3" key="1">
    <citation type="journal article" date="2012" name="PLoS Genet.">
        <title>Comparative analysis of the genomes of two field isolates of the rice blast fungus Magnaporthe oryzae.</title>
        <authorList>
            <person name="Xue M."/>
            <person name="Yang J."/>
            <person name="Li Z."/>
            <person name="Hu S."/>
            <person name="Yao N."/>
            <person name="Dean R.A."/>
            <person name="Zhao W."/>
            <person name="Shen M."/>
            <person name="Zhang H."/>
            <person name="Li C."/>
            <person name="Liu L."/>
            <person name="Cao L."/>
            <person name="Xu X."/>
            <person name="Xing Y."/>
            <person name="Hsiang T."/>
            <person name="Zhang Z."/>
            <person name="Xu J.R."/>
            <person name="Peng Y.L."/>
        </authorList>
    </citation>
    <scope>NUCLEOTIDE SEQUENCE</scope>
    <source>
        <strain evidence="3">Y34</strain>
    </source>
</reference>